<dbReference type="RefSeq" id="XP_015817711.1">
    <property type="nucleotide sequence ID" value="XM_015962225.3"/>
</dbReference>
<reference evidence="2" key="1">
    <citation type="submission" date="2016-05" db="EMBL/GenBank/DDBJ databases">
        <authorList>
            <person name="Lavstsen T."/>
            <person name="Jespersen J.S."/>
        </authorList>
    </citation>
    <scope>NUCLEOTIDE SEQUENCE</scope>
    <source>
        <tissue evidence="2">Brain</tissue>
    </source>
</reference>
<dbReference type="InterPro" id="IPR019399">
    <property type="entry name" value="Parkin_co-regulated_protein"/>
</dbReference>
<dbReference type="CTD" id="135138"/>
<evidence type="ECO:0000313" key="2">
    <source>
        <dbReference type="EMBL" id="SBP51917.1"/>
    </source>
</evidence>
<dbReference type="Proteomes" id="UP000822369">
    <property type="component" value="Chromosome 16"/>
</dbReference>
<dbReference type="GO" id="GO:0043005">
    <property type="term" value="C:neuron projection"/>
    <property type="evidence" value="ECO:0007669"/>
    <property type="project" value="TreeGrafter"/>
</dbReference>
<dbReference type="SUPFAM" id="SSF48371">
    <property type="entry name" value="ARM repeat"/>
    <property type="match status" value="1"/>
</dbReference>
<dbReference type="GeneID" id="107387319"/>
<name>A0A1A8A9W5_NOTFU</name>
<dbReference type="PANTHER" id="PTHR21207:SF2">
    <property type="entry name" value="PARKIN COREGULATED GENE PROTEIN"/>
    <property type="match status" value="1"/>
</dbReference>
<dbReference type="OrthoDB" id="5954824at2759"/>
<dbReference type="GO" id="GO:0005829">
    <property type="term" value="C:cytosol"/>
    <property type="evidence" value="ECO:0007669"/>
    <property type="project" value="TreeGrafter"/>
</dbReference>
<dbReference type="KEGG" id="nfu:107387319"/>
<dbReference type="OMA" id="INGPIHE"/>
<dbReference type="GO" id="GO:0051879">
    <property type="term" value="F:Hsp90 protein binding"/>
    <property type="evidence" value="ECO:0007669"/>
    <property type="project" value="TreeGrafter"/>
</dbReference>
<dbReference type="EMBL" id="JAAVVJ010000016">
    <property type="protein sequence ID" value="KAF7203779.1"/>
    <property type="molecule type" value="Genomic_DNA"/>
</dbReference>
<dbReference type="EMBL" id="HADY01013432">
    <property type="protein sequence ID" value="SBP51917.1"/>
    <property type="molecule type" value="Transcribed_RNA"/>
</dbReference>
<gene>
    <name evidence="2" type="primary">PACRG</name>
    <name evidence="1" type="synonym">pacrg</name>
    <name evidence="1" type="ORF">G4P62_011723</name>
</gene>
<protein>
    <submittedName>
        <fullName evidence="2">PARK2 co-regulated</fullName>
    </submittedName>
</protein>
<sequence length="225" mass="25357">MPKKRSELKAEAFTIKATMKVAAVVGPPSAGAFKERPAKPTMLRKYYHRGDLPVVVNHIGNGGRAIKWKVDIYSLDYHHYLPLFFDGLCETTFPCELFARQGIYELLKIGGPKILPVIPQLIIPIRNAMNTRNHQVMCTTLRAIQQLLQSADGVGEAMVPYLGRILTVFNIFKNKNENCGDEVGREKTIGDLINETLQMFEAYGGPETYKVIKYMVPTYESCMNK</sequence>
<dbReference type="GO" id="GO:0031982">
    <property type="term" value="C:vesicle"/>
    <property type="evidence" value="ECO:0007669"/>
    <property type="project" value="TreeGrafter"/>
</dbReference>
<dbReference type="Pfam" id="PF10274">
    <property type="entry name" value="ParcG"/>
    <property type="match status" value="1"/>
</dbReference>
<accession>A0A1A8A9W5</accession>
<dbReference type="RefSeq" id="XP_054605536.1">
    <property type="nucleotide sequence ID" value="XM_054749561.2"/>
</dbReference>
<evidence type="ECO:0000313" key="1">
    <source>
        <dbReference type="EMBL" id="KAF7203779.1"/>
    </source>
</evidence>
<organism evidence="2">
    <name type="scientific">Nothobranchius furzeri</name>
    <name type="common">Turquoise killifish</name>
    <dbReference type="NCBI Taxonomy" id="105023"/>
    <lineage>
        <taxon>Eukaryota</taxon>
        <taxon>Metazoa</taxon>
        <taxon>Chordata</taxon>
        <taxon>Craniata</taxon>
        <taxon>Vertebrata</taxon>
        <taxon>Euteleostomi</taxon>
        <taxon>Actinopterygii</taxon>
        <taxon>Neopterygii</taxon>
        <taxon>Teleostei</taxon>
        <taxon>Neoteleostei</taxon>
        <taxon>Acanthomorphata</taxon>
        <taxon>Ovalentaria</taxon>
        <taxon>Atherinomorphae</taxon>
        <taxon>Cyprinodontiformes</taxon>
        <taxon>Nothobranchiidae</taxon>
        <taxon>Nothobranchius</taxon>
    </lineage>
</organism>
<proteinExistence type="predicted"/>
<dbReference type="AlphaFoldDB" id="A0A1A8A9W5"/>
<dbReference type="GO" id="GO:0030544">
    <property type="term" value="F:Hsp70 protein binding"/>
    <property type="evidence" value="ECO:0007669"/>
    <property type="project" value="TreeGrafter"/>
</dbReference>
<reference evidence="1" key="3">
    <citation type="submission" date="2020-03" db="EMBL/GenBank/DDBJ databases">
        <title>Intra-Species Differences in Population Size shape Life History and Genome Evolution.</title>
        <authorList>
            <person name="Willemsen D."/>
            <person name="Cui R."/>
            <person name="Valenzano D.R."/>
        </authorList>
    </citation>
    <scope>NUCLEOTIDE SEQUENCE</scope>
    <source>
        <strain evidence="1">GRZ</strain>
        <tissue evidence="1">Whole</tissue>
    </source>
</reference>
<dbReference type="PANTHER" id="PTHR21207">
    <property type="entry name" value="PARKIN COREGULATED GENE PROTEIN PARK2 COREGULATED"/>
    <property type="match status" value="1"/>
</dbReference>
<reference evidence="2" key="2">
    <citation type="submission" date="2016-06" db="EMBL/GenBank/DDBJ databases">
        <title>The genome of a short-lived fish provides insights into sex chromosome evolution and the genetic control of aging.</title>
        <authorList>
            <person name="Reichwald K."/>
            <person name="Felder M."/>
            <person name="Petzold A."/>
            <person name="Koch P."/>
            <person name="Groth M."/>
            <person name="Platzer M."/>
        </authorList>
    </citation>
    <scope>NUCLEOTIDE SEQUENCE</scope>
    <source>
        <tissue evidence="2">Brain</tissue>
    </source>
</reference>
<dbReference type="InterPro" id="IPR016024">
    <property type="entry name" value="ARM-type_fold"/>
</dbReference>